<dbReference type="Pfam" id="PF13359">
    <property type="entry name" value="DDE_Tnp_4"/>
    <property type="match status" value="1"/>
</dbReference>
<reference evidence="4 5" key="1">
    <citation type="submission" date="2021-01" db="EMBL/GenBank/DDBJ databases">
        <title>Whole genome shotgun sequence of Actinoplanes couchii NBRC 106145.</title>
        <authorList>
            <person name="Komaki H."/>
            <person name="Tamura T."/>
        </authorList>
    </citation>
    <scope>NUCLEOTIDE SEQUENCE [LARGE SCALE GENOMIC DNA]</scope>
    <source>
        <strain evidence="4 5">NBRC 106145</strain>
    </source>
</reference>
<protein>
    <recommendedName>
        <fullName evidence="3">DDE Tnp4 domain-containing protein</fullName>
    </recommendedName>
</protein>
<proteinExistence type="predicted"/>
<keyword evidence="2" id="KW-0479">Metal-binding</keyword>
<accession>A0ABQ3XT63</accession>
<evidence type="ECO:0000256" key="1">
    <source>
        <dbReference type="ARBA" id="ARBA00001968"/>
    </source>
</evidence>
<evidence type="ECO:0000256" key="2">
    <source>
        <dbReference type="ARBA" id="ARBA00022723"/>
    </source>
</evidence>
<keyword evidence="5" id="KW-1185">Reference proteome</keyword>
<comment type="cofactor">
    <cofactor evidence="1">
        <name>a divalent metal cation</name>
        <dbReference type="ChEBI" id="CHEBI:60240"/>
    </cofactor>
</comment>
<gene>
    <name evidence="4" type="ORF">Aco03nite_101100</name>
</gene>
<feature type="domain" description="DDE Tnp4" evidence="3">
    <location>
        <begin position="12"/>
        <end position="87"/>
    </location>
</feature>
<evidence type="ECO:0000313" key="4">
    <source>
        <dbReference type="EMBL" id="GID61706.1"/>
    </source>
</evidence>
<comment type="caution">
    <text evidence="4">The sequence shown here is derived from an EMBL/GenBank/DDBJ whole genome shotgun (WGS) entry which is preliminary data.</text>
</comment>
<evidence type="ECO:0000259" key="3">
    <source>
        <dbReference type="Pfam" id="PF13359"/>
    </source>
</evidence>
<sequence length="109" mass="11667">MRKIRLLAYAILDGTLIPIDRVADHKPHYSGRHRRHGVNVQLIADAAGRLVWASAALPGVVHDLTAARTHTIIDALTGAKVMTLADKTSDRRACQAATVVAIGKAVASR</sequence>
<organism evidence="4 5">
    <name type="scientific">Actinoplanes couchii</name>
    <dbReference type="NCBI Taxonomy" id="403638"/>
    <lineage>
        <taxon>Bacteria</taxon>
        <taxon>Bacillati</taxon>
        <taxon>Actinomycetota</taxon>
        <taxon>Actinomycetes</taxon>
        <taxon>Micromonosporales</taxon>
        <taxon>Micromonosporaceae</taxon>
        <taxon>Actinoplanes</taxon>
    </lineage>
</organism>
<evidence type="ECO:0000313" key="5">
    <source>
        <dbReference type="Proteomes" id="UP000612282"/>
    </source>
</evidence>
<name>A0ABQ3XT63_9ACTN</name>
<dbReference type="EMBL" id="BOMG01000134">
    <property type="protein sequence ID" value="GID61706.1"/>
    <property type="molecule type" value="Genomic_DNA"/>
</dbReference>
<dbReference type="InterPro" id="IPR027806">
    <property type="entry name" value="HARBI1_dom"/>
</dbReference>
<dbReference type="Proteomes" id="UP000612282">
    <property type="component" value="Unassembled WGS sequence"/>
</dbReference>